<dbReference type="EMBL" id="CP043538">
    <property type="protein sequence ID" value="QGY02647.1"/>
    <property type="molecule type" value="Genomic_DNA"/>
</dbReference>
<organism evidence="1 2">
    <name type="scientific">Methylobacterium mesophilicum SR1.6/6</name>
    <dbReference type="NCBI Taxonomy" id="908290"/>
    <lineage>
        <taxon>Bacteria</taxon>
        <taxon>Pseudomonadati</taxon>
        <taxon>Pseudomonadota</taxon>
        <taxon>Alphaproteobacteria</taxon>
        <taxon>Hyphomicrobiales</taxon>
        <taxon>Methylobacteriaceae</taxon>
        <taxon>Methylobacterium</taxon>
    </lineage>
</organism>
<gene>
    <name evidence="1" type="ORF">MMSR116_12745</name>
</gene>
<protein>
    <submittedName>
        <fullName evidence="1">Uncharacterized protein</fullName>
    </submittedName>
</protein>
<name>A0A6B9FJU9_9HYPH</name>
<proteinExistence type="predicted"/>
<evidence type="ECO:0000313" key="1">
    <source>
        <dbReference type="EMBL" id="QGY02647.1"/>
    </source>
</evidence>
<dbReference type="KEGG" id="mmes:MMSR116_12745"/>
<sequence length="111" mass="12141">MARIPAAILAGLTGLVLNTETPLAADPPYYGPSARGSVGAPLHQGRGAVGFVPGRPRYSYYGEYQYPVPFGYGYAYAPVVRPGFEYGYNGPRYIWSAPDWYYGPAFGYSVW</sequence>
<reference evidence="1 2" key="2">
    <citation type="journal article" date="2013" name="Genome Announc.">
        <title>Draft Genome Sequence of Methylobacterium mesophilicum Strain SR1.6/6, Isolated from Citrus sinensis.</title>
        <authorList>
            <person name="Marinho Almeida D."/>
            <person name="Dini-Andreote F."/>
            <person name="Camargo Neves A.A."/>
            <person name="Juca Ramos R.T."/>
            <person name="Andreote F.D."/>
            <person name="Carneiro A.R."/>
            <person name="Oliveira de Souza Lima A."/>
            <person name="Caracciolo Gomes de Sa P.H."/>
            <person name="Ribeiro Barbosa M.S."/>
            <person name="Araujo W.L."/>
            <person name="Silva A."/>
        </authorList>
    </citation>
    <scope>NUCLEOTIDE SEQUENCE [LARGE SCALE GENOMIC DNA]</scope>
    <source>
        <strain evidence="1 2">SR1.6/6</strain>
    </source>
</reference>
<evidence type="ECO:0000313" key="2">
    <source>
        <dbReference type="Proteomes" id="UP000012488"/>
    </source>
</evidence>
<dbReference type="RefSeq" id="WP_010682794.1">
    <property type="nucleotide sequence ID" value="NZ_CP043538.1"/>
</dbReference>
<dbReference type="AlphaFoldDB" id="A0A6B9FJU9"/>
<dbReference type="Proteomes" id="UP000012488">
    <property type="component" value="Chromosome"/>
</dbReference>
<reference evidence="1 2" key="1">
    <citation type="journal article" date="2012" name="Genet. Mol. Biol.">
        <title>Analysis of 16S rRNA and mxaF genes revealing insights into Methylobacterium niche-specific plant association.</title>
        <authorList>
            <person name="Dourado M.N."/>
            <person name="Andreote F.D."/>
            <person name="Dini-Andreote F."/>
            <person name="Conti R."/>
            <person name="Araujo J.M."/>
            <person name="Araujo W.L."/>
        </authorList>
    </citation>
    <scope>NUCLEOTIDE SEQUENCE [LARGE SCALE GENOMIC DNA]</scope>
    <source>
        <strain evidence="1 2">SR1.6/6</strain>
    </source>
</reference>
<dbReference type="OrthoDB" id="8005071at2"/>
<accession>A0A6B9FJU9</accession>